<proteinExistence type="predicted"/>
<dbReference type="Proteomes" id="UP000248134">
    <property type="component" value="Unassembled WGS sequence"/>
</dbReference>
<comment type="caution">
    <text evidence="1">The sequence shown here is derived from an EMBL/GenBank/DDBJ whole genome shotgun (WGS) entry which is preliminary data.</text>
</comment>
<evidence type="ECO:0000313" key="1">
    <source>
        <dbReference type="EMBL" id="PZA12430.1"/>
    </source>
</evidence>
<protein>
    <submittedName>
        <fullName evidence="1">Uncharacterized protein</fullName>
    </submittedName>
</protein>
<sequence>MVLAAAFAQLTGCGPGDADPLKATVSINREVLMVRNNTGVPLTNCNILVNSRFKVKWVDIPASGREFRWPEFMTANDVRFDPSLDRATRVHILCREGDVALVE</sequence>
<dbReference type="EMBL" id="QKQS01000013">
    <property type="protein sequence ID" value="PZA12430.1"/>
    <property type="molecule type" value="Genomic_DNA"/>
</dbReference>
<dbReference type="AlphaFoldDB" id="A0A323ULH2"/>
<name>A0A323ULH2_RHOPL</name>
<gene>
    <name evidence="1" type="ORF">DNX69_10655</name>
</gene>
<accession>A0A323ULH2</accession>
<evidence type="ECO:0000313" key="2">
    <source>
        <dbReference type="Proteomes" id="UP000248134"/>
    </source>
</evidence>
<organism evidence="1 2">
    <name type="scientific">Rhodopseudomonas palustris</name>
    <dbReference type="NCBI Taxonomy" id="1076"/>
    <lineage>
        <taxon>Bacteria</taxon>
        <taxon>Pseudomonadati</taxon>
        <taxon>Pseudomonadota</taxon>
        <taxon>Alphaproteobacteria</taxon>
        <taxon>Hyphomicrobiales</taxon>
        <taxon>Nitrobacteraceae</taxon>
        <taxon>Rhodopseudomonas</taxon>
    </lineage>
</organism>
<reference evidence="1 2" key="1">
    <citation type="submission" date="2018-06" db="EMBL/GenBank/DDBJ databases">
        <title>Draft Whole-Genome Sequence of the purple photosynthetic bacterium Rhodospeudomonas palustris XCP.</title>
        <authorList>
            <person name="Rayyan A."/>
            <person name="Meyer T.E."/>
            <person name="Kyndt J.A."/>
        </authorList>
    </citation>
    <scope>NUCLEOTIDE SEQUENCE [LARGE SCALE GENOMIC DNA]</scope>
    <source>
        <strain evidence="1 2">XCP</strain>
    </source>
</reference>